<dbReference type="OrthoDB" id="8703681at2"/>
<dbReference type="AlphaFoldDB" id="A0A290RYG1"/>
<organism evidence="2 3">
    <name type="scientific">Pseudoalteromonas arctica A 37-1-2</name>
    <dbReference type="NCBI Taxonomy" id="1117313"/>
    <lineage>
        <taxon>Bacteria</taxon>
        <taxon>Pseudomonadati</taxon>
        <taxon>Pseudomonadota</taxon>
        <taxon>Gammaproteobacteria</taxon>
        <taxon>Alteromonadales</taxon>
        <taxon>Pseudoalteromonadaceae</taxon>
        <taxon>Pseudoalteromonas</taxon>
    </lineage>
</organism>
<gene>
    <name evidence="2" type="ORF">PARC_a0050</name>
</gene>
<dbReference type="RefSeq" id="WP_010554831.1">
    <property type="nucleotide sequence ID" value="NZ_CP011025.1"/>
</dbReference>
<name>A0A290RYG1_9GAMM</name>
<sequence length="177" mass="19039">MRTPLLAILLPLCLTACLDKAPTETQQVTIASEAEASKQELQKLKENNQLQENTKKNVVAEKIPKADLKNVSIDDIKAAKTELNTLTADKQCDTSTQCRVNAVGSRACGGPSSFVVYSTNAASEEQVTALSDKITKLESSYNSQKGIMSICQHLTTPSTQCVENKCVKLEGSAVSAF</sequence>
<proteinExistence type="predicted"/>
<dbReference type="EMBL" id="CP011025">
    <property type="protein sequence ID" value="ATC84835.1"/>
    <property type="molecule type" value="Genomic_DNA"/>
</dbReference>
<protein>
    <submittedName>
        <fullName evidence="2">Uncharacterized protein</fullName>
    </submittedName>
</protein>
<feature type="coiled-coil region" evidence="1">
    <location>
        <begin position="31"/>
        <end position="61"/>
    </location>
</feature>
<evidence type="ECO:0000256" key="1">
    <source>
        <dbReference type="SAM" id="Coils"/>
    </source>
</evidence>
<keyword evidence="1" id="KW-0175">Coiled coil</keyword>
<dbReference type="KEGG" id="part:PARC_a0050"/>
<evidence type="ECO:0000313" key="2">
    <source>
        <dbReference type="EMBL" id="ATC84835.1"/>
    </source>
</evidence>
<reference evidence="2 3" key="1">
    <citation type="journal article" date="2012" name="J. Bacteriol.">
        <title>Genome sequences of type strains of seven species of the marine bacterium Pseudoalteromonas.</title>
        <authorList>
            <person name="Xie B.B."/>
            <person name="Shu Y.L."/>
            <person name="Qin Q.L."/>
            <person name="Rong J.C."/>
            <person name="Zhang X.Y."/>
            <person name="Chen X.L."/>
            <person name="Shi M."/>
            <person name="He H.L."/>
            <person name="Zhou B.C."/>
            <person name="Zhang Y.Z."/>
        </authorList>
    </citation>
    <scope>NUCLEOTIDE SEQUENCE [LARGE SCALE GENOMIC DNA]</scope>
    <source>
        <strain evidence="2 3">A 37-1-2</strain>
    </source>
</reference>
<dbReference type="Proteomes" id="UP000016505">
    <property type="component" value="Chromosome I"/>
</dbReference>
<accession>A0A290RYG1</accession>
<evidence type="ECO:0000313" key="3">
    <source>
        <dbReference type="Proteomes" id="UP000016505"/>
    </source>
</evidence>